<dbReference type="InterPro" id="IPR005495">
    <property type="entry name" value="LptG/LptF_permease"/>
</dbReference>
<feature type="transmembrane region" description="Helical" evidence="6">
    <location>
        <begin position="49"/>
        <end position="73"/>
    </location>
</feature>
<evidence type="ECO:0000256" key="6">
    <source>
        <dbReference type="SAM" id="Phobius"/>
    </source>
</evidence>
<dbReference type="OrthoDB" id="14688at2"/>
<keyword evidence="2" id="KW-1003">Cell membrane</keyword>
<sequence>MLGKYVLSFYAKLFLVVNGVLLGIVSSYALMELLFLFKEKGGGVALSYLTNLLPIAFFYLLPLSCVIALMILLNHVFSKKIDLIVQSFGISPLRFLSSVVLFLIFISLINLFLSFGVYAEKNRNLYKIEKEFKKRQEIEDLILKDAWFFKEDNSKRVYINFKFVSIKDGSVAGIFYVEMENNKIVQVVQGEKGIWMGDTVFLPLANIWNFKEESKILQQFSIKLFDIKNAKPLGEKVEHLSLRQLLMLYSIGKSVGLNYNLYMSEVIRRLISSLSSVPISITVLSYTIKRRNIFAGFLSFLPAFSLYWVSFILVRKLPESTTVSPLYGLFPFVVLIALSLRGIYYLSKGFRV</sequence>
<gene>
    <name evidence="7" type="ORF">SAMN06265353_0993</name>
</gene>
<organism evidence="7 8">
    <name type="scientific">Hydrogenobacter hydrogenophilus</name>
    <dbReference type="NCBI Taxonomy" id="35835"/>
    <lineage>
        <taxon>Bacteria</taxon>
        <taxon>Pseudomonadati</taxon>
        <taxon>Aquificota</taxon>
        <taxon>Aquificia</taxon>
        <taxon>Aquificales</taxon>
        <taxon>Aquificaceae</taxon>
        <taxon>Hydrogenobacter</taxon>
    </lineage>
</organism>
<dbReference type="GO" id="GO:0043190">
    <property type="term" value="C:ATP-binding cassette (ABC) transporter complex"/>
    <property type="evidence" value="ECO:0007669"/>
    <property type="project" value="TreeGrafter"/>
</dbReference>
<accession>A0A285NY43</accession>
<name>A0A285NY43_9AQUI</name>
<dbReference type="PANTHER" id="PTHR33529">
    <property type="entry name" value="SLR0882 PROTEIN-RELATED"/>
    <property type="match status" value="1"/>
</dbReference>
<dbReference type="Proteomes" id="UP000218627">
    <property type="component" value="Unassembled WGS sequence"/>
</dbReference>
<evidence type="ECO:0000256" key="1">
    <source>
        <dbReference type="ARBA" id="ARBA00004651"/>
    </source>
</evidence>
<feature type="transmembrane region" description="Helical" evidence="6">
    <location>
        <begin position="294"/>
        <end position="314"/>
    </location>
</feature>
<dbReference type="Pfam" id="PF03739">
    <property type="entry name" value="LptF_LptG"/>
    <property type="match status" value="1"/>
</dbReference>
<feature type="transmembrane region" description="Helical" evidence="6">
    <location>
        <begin position="326"/>
        <end position="346"/>
    </location>
</feature>
<protein>
    <submittedName>
        <fullName evidence="7">Lipopolysaccharide export LptBFGC system, permease protein LptF</fullName>
    </submittedName>
</protein>
<evidence type="ECO:0000256" key="5">
    <source>
        <dbReference type="ARBA" id="ARBA00023136"/>
    </source>
</evidence>
<feature type="transmembrane region" description="Helical" evidence="6">
    <location>
        <begin position="13"/>
        <end position="37"/>
    </location>
</feature>
<keyword evidence="4 6" id="KW-1133">Transmembrane helix</keyword>
<proteinExistence type="predicted"/>
<comment type="subcellular location">
    <subcellularLocation>
        <location evidence="1">Cell membrane</location>
        <topology evidence="1">Multi-pass membrane protein</topology>
    </subcellularLocation>
</comment>
<evidence type="ECO:0000256" key="4">
    <source>
        <dbReference type="ARBA" id="ARBA00022989"/>
    </source>
</evidence>
<evidence type="ECO:0000256" key="2">
    <source>
        <dbReference type="ARBA" id="ARBA00022475"/>
    </source>
</evidence>
<keyword evidence="3 6" id="KW-0812">Transmembrane</keyword>
<reference evidence="8" key="1">
    <citation type="submission" date="2017-09" db="EMBL/GenBank/DDBJ databases">
        <authorList>
            <person name="Varghese N."/>
            <person name="Submissions S."/>
        </authorList>
    </citation>
    <scope>NUCLEOTIDE SEQUENCE [LARGE SCALE GENOMIC DNA]</scope>
    <source>
        <strain evidence="8">DSM 2913</strain>
    </source>
</reference>
<keyword evidence="8" id="KW-1185">Reference proteome</keyword>
<evidence type="ECO:0000313" key="8">
    <source>
        <dbReference type="Proteomes" id="UP000218627"/>
    </source>
</evidence>
<dbReference type="EMBL" id="OBEN01000004">
    <property type="protein sequence ID" value="SNZ14128.1"/>
    <property type="molecule type" value="Genomic_DNA"/>
</dbReference>
<evidence type="ECO:0000313" key="7">
    <source>
        <dbReference type="EMBL" id="SNZ14128.1"/>
    </source>
</evidence>
<keyword evidence="5 6" id="KW-0472">Membrane</keyword>
<evidence type="ECO:0000256" key="3">
    <source>
        <dbReference type="ARBA" id="ARBA00022692"/>
    </source>
</evidence>
<feature type="transmembrane region" description="Helical" evidence="6">
    <location>
        <begin position="93"/>
        <end position="118"/>
    </location>
</feature>
<dbReference type="GO" id="GO:0015920">
    <property type="term" value="P:lipopolysaccharide transport"/>
    <property type="evidence" value="ECO:0007669"/>
    <property type="project" value="TreeGrafter"/>
</dbReference>
<dbReference type="PANTHER" id="PTHR33529:SF6">
    <property type="entry name" value="YJGP_YJGQ FAMILY PERMEASE"/>
    <property type="match status" value="1"/>
</dbReference>
<dbReference type="AlphaFoldDB" id="A0A285NY43"/>
<dbReference type="RefSeq" id="WP_096601941.1">
    <property type="nucleotide sequence ID" value="NZ_OBEN01000004.1"/>
</dbReference>